<dbReference type="Pfam" id="PF13181">
    <property type="entry name" value="TPR_8"/>
    <property type="match status" value="1"/>
</dbReference>
<dbReference type="InterPro" id="IPR019734">
    <property type="entry name" value="TPR_rpt"/>
</dbReference>
<evidence type="ECO:0000313" key="2">
    <source>
        <dbReference type="EMBL" id="BBL69650.1"/>
    </source>
</evidence>
<name>A0A8D4VKW7_9GAMM</name>
<dbReference type="InterPro" id="IPR011990">
    <property type="entry name" value="TPR-like_helical_dom_sf"/>
</dbReference>
<accession>A0A8D4VKW7</accession>
<feature type="chain" id="PRO_5034421080" description="Tetratricopeptide repeat protein" evidence="1">
    <location>
        <begin position="24"/>
        <end position="226"/>
    </location>
</feature>
<keyword evidence="3" id="KW-1185">Reference proteome</keyword>
<evidence type="ECO:0000256" key="1">
    <source>
        <dbReference type="SAM" id="SignalP"/>
    </source>
</evidence>
<dbReference type="EMBL" id="AP019782">
    <property type="protein sequence ID" value="BBL69650.1"/>
    <property type="molecule type" value="Genomic_DNA"/>
</dbReference>
<dbReference type="PROSITE" id="PS51257">
    <property type="entry name" value="PROKAR_LIPOPROTEIN"/>
    <property type="match status" value="1"/>
</dbReference>
<gene>
    <name evidence="2" type="ORF">MoryE10_02560</name>
</gene>
<dbReference type="Proteomes" id="UP000824988">
    <property type="component" value="Chromosome"/>
</dbReference>
<dbReference type="KEGG" id="moz:MoryE10_02560"/>
<dbReference type="RefSeq" id="WP_054774469.1">
    <property type="nucleotide sequence ID" value="NZ_AP019782.1"/>
</dbReference>
<sequence length="226" mass="25459">MGKAKIGRGWAALVLWLACGAAAADTAFDNRLSALQEAWQEAYYLAPEGEKAERLEILLGSAEQLRRDYPQRAESWITQAIVLCVYSGVSWGLDALSNIERARQLLLKAKDIDPKAMDGSVYVTLGALYYQVPGWPISFGDDDMARQYLQKALELFPDGLDTNYFYGDFLVSMNEYEQAYPYLQRAERAPIRNALVISDRQLKKDLAALLQKVRKRLSNRNVRIGG</sequence>
<dbReference type="AlphaFoldDB" id="A0A8D4VKW7"/>
<organism evidence="2 3">
    <name type="scientific">Methylogaea oryzae</name>
    <dbReference type="NCBI Taxonomy" id="1295382"/>
    <lineage>
        <taxon>Bacteria</taxon>
        <taxon>Pseudomonadati</taxon>
        <taxon>Pseudomonadota</taxon>
        <taxon>Gammaproteobacteria</taxon>
        <taxon>Methylococcales</taxon>
        <taxon>Methylococcaceae</taxon>
        <taxon>Methylogaea</taxon>
    </lineage>
</organism>
<proteinExistence type="predicted"/>
<evidence type="ECO:0008006" key="4">
    <source>
        <dbReference type="Google" id="ProtNLM"/>
    </source>
</evidence>
<keyword evidence="1" id="KW-0732">Signal</keyword>
<feature type="signal peptide" evidence="1">
    <location>
        <begin position="1"/>
        <end position="23"/>
    </location>
</feature>
<evidence type="ECO:0000313" key="3">
    <source>
        <dbReference type="Proteomes" id="UP000824988"/>
    </source>
</evidence>
<reference evidence="2" key="1">
    <citation type="submission" date="2019-06" db="EMBL/GenBank/DDBJ databases">
        <title>Complete genome sequence of Methylogaea oryzae strain JCM16910.</title>
        <authorList>
            <person name="Asakawa S."/>
        </authorList>
    </citation>
    <scope>NUCLEOTIDE SEQUENCE</scope>
    <source>
        <strain evidence="2">E10</strain>
    </source>
</reference>
<protein>
    <recommendedName>
        <fullName evidence="4">Tetratricopeptide repeat protein</fullName>
    </recommendedName>
</protein>
<dbReference type="Gene3D" id="1.25.40.10">
    <property type="entry name" value="Tetratricopeptide repeat domain"/>
    <property type="match status" value="1"/>
</dbReference>
<dbReference type="SUPFAM" id="SSF48452">
    <property type="entry name" value="TPR-like"/>
    <property type="match status" value="1"/>
</dbReference>